<keyword evidence="3" id="KW-1185">Reference proteome</keyword>
<evidence type="ECO:0000313" key="2">
    <source>
        <dbReference type="EMBL" id="KIM40431.1"/>
    </source>
</evidence>
<evidence type="ECO:0000256" key="1">
    <source>
        <dbReference type="SAM" id="MobiDB-lite"/>
    </source>
</evidence>
<evidence type="ECO:0000313" key="3">
    <source>
        <dbReference type="Proteomes" id="UP000053424"/>
    </source>
</evidence>
<feature type="region of interest" description="Disordered" evidence="1">
    <location>
        <begin position="188"/>
        <end position="269"/>
    </location>
</feature>
<gene>
    <name evidence="2" type="ORF">M413DRAFT_28263</name>
</gene>
<dbReference type="Proteomes" id="UP000053424">
    <property type="component" value="Unassembled WGS sequence"/>
</dbReference>
<feature type="compositionally biased region" description="Low complexity" evidence="1">
    <location>
        <begin position="189"/>
        <end position="201"/>
    </location>
</feature>
<feature type="compositionally biased region" description="Low complexity" evidence="1">
    <location>
        <begin position="241"/>
        <end position="256"/>
    </location>
</feature>
<dbReference type="AlphaFoldDB" id="A0A0C3CA09"/>
<sequence>MRSHQESLDFVNNGLALLATFQASWPSRLSANQLESLFSQLVLWVHLHMTLFLDDGPLLCRVQVAASRIVEQRCPSSAWSSWFVPLGASAPYSFDDLVRPIGVSPLMPPRPRTWGIICPASPVSPLPLASRFHEPEAGPSHQAGVLPSLSAQPAPRGLPLHTILQNRLRAPANPNLFRSLGQFAIRTGPTSPMSISGSSSRSRAHSKSRSRSPPQWRPRFSGSSDEDPNDWVSPDKKGKSRASVSPDPVASSSSARIPPPQWEPPKPEAVCSSCTVLRSGMMEVACSFTNWGTSCLPCQDRGRTRCSFVTPPWTAGEPVTGLRHSRPYHLSRLREQLDRLEEWSKESLLRAEAAAHDTEEAECQSDIFYRMLMMTYHELPRVIGDFTPRDILYTFLRREPSDHELETMDLQLLELFSSLVNQLQP</sequence>
<proteinExistence type="predicted"/>
<reference evidence="3" key="2">
    <citation type="submission" date="2015-01" db="EMBL/GenBank/DDBJ databases">
        <title>Evolutionary Origins and Diversification of the Mycorrhizal Mutualists.</title>
        <authorList>
            <consortium name="DOE Joint Genome Institute"/>
            <consortium name="Mycorrhizal Genomics Consortium"/>
            <person name="Kohler A."/>
            <person name="Kuo A."/>
            <person name="Nagy L.G."/>
            <person name="Floudas D."/>
            <person name="Copeland A."/>
            <person name="Barry K.W."/>
            <person name="Cichocki N."/>
            <person name="Veneault-Fourrey C."/>
            <person name="LaButti K."/>
            <person name="Lindquist E.A."/>
            <person name="Lipzen A."/>
            <person name="Lundell T."/>
            <person name="Morin E."/>
            <person name="Murat C."/>
            <person name="Riley R."/>
            <person name="Ohm R."/>
            <person name="Sun H."/>
            <person name="Tunlid A."/>
            <person name="Henrissat B."/>
            <person name="Grigoriev I.V."/>
            <person name="Hibbett D.S."/>
            <person name="Martin F."/>
        </authorList>
    </citation>
    <scope>NUCLEOTIDE SEQUENCE [LARGE SCALE GENOMIC DNA]</scope>
    <source>
        <strain evidence="3">h7</strain>
    </source>
</reference>
<reference evidence="2 3" key="1">
    <citation type="submission" date="2014-04" db="EMBL/GenBank/DDBJ databases">
        <authorList>
            <consortium name="DOE Joint Genome Institute"/>
            <person name="Kuo A."/>
            <person name="Gay G."/>
            <person name="Dore J."/>
            <person name="Kohler A."/>
            <person name="Nagy L.G."/>
            <person name="Floudas D."/>
            <person name="Copeland A."/>
            <person name="Barry K.W."/>
            <person name="Cichocki N."/>
            <person name="Veneault-Fourrey C."/>
            <person name="LaButti K."/>
            <person name="Lindquist E.A."/>
            <person name="Lipzen A."/>
            <person name="Lundell T."/>
            <person name="Morin E."/>
            <person name="Murat C."/>
            <person name="Sun H."/>
            <person name="Tunlid A."/>
            <person name="Henrissat B."/>
            <person name="Grigoriev I.V."/>
            <person name="Hibbett D.S."/>
            <person name="Martin F."/>
            <person name="Nordberg H.P."/>
            <person name="Cantor M.N."/>
            <person name="Hua S.X."/>
        </authorList>
    </citation>
    <scope>NUCLEOTIDE SEQUENCE [LARGE SCALE GENOMIC DNA]</scope>
    <source>
        <strain evidence="3">h7</strain>
    </source>
</reference>
<name>A0A0C3CA09_HEBCY</name>
<feature type="compositionally biased region" description="Low complexity" evidence="1">
    <location>
        <begin position="211"/>
        <end position="221"/>
    </location>
</feature>
<dbReference type="HOGENOM" id="CLU_645654_0_0_1"/>
<organism evidence="2 3">
    <name type="scientific">Hebeloma cylindrosporum</name>
    <dbReference type="NCBI Taxonomy" id="76867"/>
    <lineage>
        <taxon>Eukaryota</taxon>
        <taxon>Fungi</taxon>
        <taxon>Dikarya</taxon>
        <taxon>Basidiomycota</taxon>
        <taxon>Agaricomycotina</taxon>
        <taxon>Agaricomycetes</taxon>
        <taxon>Agaricomycetidae</taxon>
        <taxon>Agaricales</taxon>
        <taxon>Agaricineae</taxon>
        <taxon>Hymenogastraceae</taxon>
        <taxon>Hebeloma</taxon>
    </lineage>
</organism>
<dbReference type="EMBL" id="KN831782">
    <property type="protein sequence ID" value="KIM40431.1"/>
    <property type="molecule type" value="Genomic_DNA"/>
</dbReference>
<protein>
    <submittedName>
        <fullName evidence="2">Uncharacterized protein</fullName>
    </submittedName>
</protein>
<feature type="region of interest" description="Disordered" evidence="1">
    <location>
        <begin position="129"/>
        <end position="152"/>
    </location>
</feature>
<accession>A0A0C3CA09</accession>